<evidence type="ECO:0000313" key="2">
    <source>
        <dbReference type="EMBL" id="KAB8303577.1"/>
    </source>
</evidence>
<feature type="region of interest" description="Disordered" evidence="1">
    <location>
        <begin position="381"/>
        <end position="408"/>
    </location>
</feature>
<gene>
    <name evidence="2" type="ORF">EYC80_004978</name>
</gene>
<sequence length="788" mass="88951">METSMEPNMESGLPRSSEISLIELKSVKSSPTMRDSFADNQAHSRKSSAEASRNGPVGVDDKPKLEVDDLAFKLNPRIDTKPKSTKVDRIGVPAIGGHPEMIWIPEAKFVAQDDVSSPRESKLKSAFINVAFMSPAYPQPPSKQSMMHSVNRMEPAWITGGLRGRKDLHMARVLFTGGLVAKIALNEAQRSKDPILDDCYGVKFFATPHRGSSYLSQPGFSTSIREIISRQPFHAPITSIKSAILNLCNETVYPLVSTYTKCAAFSFKNRHTKESYLQALVDSVKKACELSQVSHCELNLEERIKVEINGFYEGINMTPKNELPIRVWYTNRSMREFMKYGPTKLLEERREEASFAPVSRQHLRHDTRARSLLQEKTNHVDNHKHNSLNPKSTFKMNPFKRGASPPQLSQKVLKDENRTKPLAEKTGENIVNPLPSTLIMTTDADDAINRPVLLAADVGVHVEMSGSLSVKQSTFRKPDFSNAPPRASSDQCSNGYTFLSIILLGPVEKRPDIHSRMLDVEHWHSKHGNTGFHEDGGEEDYDEVDENSEDYETQSDTGIASEDDVLDGNVLMVDQLCLWIIDSVSAVTFFPRRAGLKTDGRLYQQADLRNSIFNEVNADLTSRCENSYGLAALIAHHAVTILFERTSHPDSKIFRTFEEAISILTEKMTSFKNFRARGFRDKVEDIDDLRTSSIRAKHQREGQTAEKQNRDNTSALLELRDIEDELNTLKILFTSKMSEIKDMLDMYEQRKLTTNGLVFLRSAADYLEEYTQHVEMMASLRYTHHSPS</sequence>
<accession>A0A5N6KIR4</accession>
<organism evidence="2 3">
    <name type="scientific">Monilinia laxa</name>
    <name type="common">Brown rot fungus</name>
    <name type="synonym">Sclerotinia laxa</name>
    <dbReference type="NCBI Taxonomy" id="61186"/>
    <lineage>
        <taxon>Eukaryota</taxon>
        <taxon>Fungi</taxon>
        <taxon>Dikarya</taxon>
        <taxon>Ascomycota</taxon>
        <taxon>Pezizomycotina</taxon>
        <taxon>Leotiomycetes</taxon>
        <taxon>Helotiales</taxon>
        <taxon>Sclerotiniaceae</taxon>
        <taxon>Monilinia</taxon>
    </lineage>
</organism>
<dbReference type="OrthoDB" id="3563429at2759"/>
<feature type="compositionally biased region" description="Polar residues" evidence="1">
    <location>
        <begin position="27"/>
        <end position="41"/>
    </location>
</feature>
<name>A0A5N6KIR4_MONLA</name>
<feature type="region of interest" description="Disordered" evidence="1">
    <location>
        <begin position="527"/>
        <end position="559"/>
    </location>
</feature>
<reference evidence="2 3" key="1">
    <citation type="submission" date="2019-06" db="EMBL/GenBank/DDBJ databases">
        <title>Genome Sequence of the Brown Rot Fungal Pathogen Monilinia laxa.</title>
        <authorList>
            <person name="De Miccolis Angelini R.M."/>
            <person name="Landi L."/>
            <person name="Abate D."/>
            <person name="Pollastro S."/>
            <person name="Romanazzi G."/>
            <person name="Faretra F."/>
        </authorList>
    </citation>
    <scope>NUCLEOTIDE SEQUENCE [LARGE SCALE GENOMIC DNA]</scope>
    <source>
        <strain evidence="2 3">Mlax316</strain>
    </source>
</reference>
<dbReference type="EMBL" id="VIGI01000002">
    <property type="protein sequence ID" value="KAB8303577.1"/>
    <property type="molecule type" value="Genomic_DNA"/>
</dbReference>
<comment type="caution">
    <text evidence="2">The sequence shown here is derived from an EMBL/GenBank/DDBJ whole genome shotgun (WGS) entry which is preliminary data.</text>
</comment>
<dbReference type="AlphaFoldDB" id="A0A5N6KIR4"/>
<dbReference type="Proteomes" id="UP000326757">
    <property type="component" value="Unassembled WGS sequence"/>
</dbReference>
<feature type="compositionally biased region" description="Acidic residues" evidence="1">
    <location>
        <begin position="536"/>
        <end position="553"/>
    </location>
</feature>
<proteinExistence type="predicted"/>
<evidence type="ECO:0000256" key="1">
    <source>
        <dbReference type="SAM" id="MobiDB-lite"/>
    </source>
</evidence>
<keyword evidence="3" id="KW-1185">Reference proteome</keyword>
<evidence type="ECO:0008006" key="4">
    <source>
        <dbReference type="Google" id="ProtNLM"/>
    </source>
</evidence>
<protein>
    <recommendedName>
        <fullName evidence="4">DUF676 domain-containing protein</fullName>
    </recommendedName>
</protein>
<feature type="region of interest" description="Disordered" evidence="1">
    <location>
        <begin position="1"/>
        <end position="63"/>
    </location>
</feature>
<evidence type="ECO:0000313" key="3">
    <source>
        <dbReference type="Proteomes" id="UP000326757"/>
    </source>
</evidence>